<feature type="compositionally biased region" description="Gly residues" evidence="1">
    <location>
        <begin position="335"/>
        <end position="348"/>
    </location>
</feature>
<dbReference type="EMBL" id="CADCTP010000267">
    <property type="protein sequence ID" value="CAA9271166.1"/>
    <property type="molecule type" value="Genomic_DNA"/>
</dbReference>
<sequence>ERRPTRTRAGAGGRDGRRARRARAGPARGHRHAGGPGRAARHRGAPPRRAPGPPRPPAVVQRRPDHRGPAPRNHRPAAGRGRPPDRVPGGPGDADDPGLAAPLPGHPVRRAVQPAAAGPGDPAAGARPRADHRAPVDRGAGADRCRRAGDRRAGQHGRRRPDPAGGRPGGRRHRPRVPVAAVAGGAGAAGARGGRRRRRHRLLDPALRRPAGGDGRLPGGQRGLRPRGGPARPVRGGLPAGGRPLDRDAVGHPGRGAAHPGGGLPRLRRAAAAPDRRRPAAYGRAADPGVRLPVDRQPAPLSRAAAGVAGGAARAGRLPHRVQPGLRARDERGGAVRGGPGRAAGPGRAGRHPPDPGRDQRGRRRPVDPGRDHRRRVRRLPYPGHGPAAAGDGHPAAAGLRPRHREQVHPLPRDLRGGDGRDEPQPAAVGAGVQPVPVADPHRRAPPRADRAPAAARGAGDRRPGPPVVAVRAGRAAGPGL</sequence>
<gene>
    <name evidence="2" type="ORF">AVDCRST_MAG41-2910</name>
</gene>
<accession>A0A6J4J8X0</accession>
<feature type="compositionally biased region" description="Basic residues" evidence="1">
    <location>
        <begin position="17"/>
        <end position="46"/>
    </location>
</feature>
<feature type="compositionally biased region" description="Low complexity" evidence="1">
    <location>
        <begin position="303"/>
        <end position="316"/>
    </location>
</feature>
<feature type="compositionally biased region" description="Gly residues" evidence="1">
    <location>
        <begin position="212"/>
        <end position="222"/>
    </location>
</feature>
<feature type="non-terminal residue" evidence="2">
    <location>
        <position position="481"/>
    </location>
</feature>
<feature type="compositionally biased region" description="Basic and acidic residues" evidence="1">
    <location>
        <begin position="405"/>
        <end position="424"/>
    </location>
</feature>
<feature type="compositionally biased region" description="Low complexity" evidence="1">
    <location>
        <begin position="383"/>
        <end position="399"/>
    </location>
</feature>
<feature type="compositionally biased region" description="Basic and acidic residues" evidence="1">
    <location>
        <begin position="440"/>
        <end position="451"/>
    </location>
</feature>
<feature type="compositionally biased region" description="Pro residues" evidence="1">
    <location>
        <begin position="48"/>
        <end position="57"/>
    </location>
</feature>
<feature type="compositionally biased region" description="Low complexity" evidence="1">
    <location>
        <begin position="468"/>
        <end position="481"/>
    </location>
</feature>
<feature type="compositionally biased region" description="Low complexity" evidence="1">
    <location>
        <begin position="227"/>
        <end position="243"/>
    </location>
</feature>
<feature type="compositionally biased region" description="Low complexity" evidence="1">
    <location>
        <begin position="280"/>
        <end position="289"/>
    </location>
</feature>
<proteinExistence type="predicted"/>
<name>A0A6J4J8X0_9ACTN</name>
<feature type="compositionally biased region" description="Basic and acidic residues" evidence="1">
    <location>
        <begin position="352"/>
        <end position="371"/>
    </location>
</feature>
<organism evidence="2">
    <name type="scientific">uncultured Mycobacteriales bacterium</name>
    <dbReference type="NCBI Taxonomy" id="581187"/>
    <lineage>
        <taxon>Bacteria</taxon>
        <taxon>Bacillati</taxon>
        <taxon>Actinomycetota</taxon>
        <taxon>Actinomycetes</taxon>
        <taxon>Mycobacteriales</taxon>
        <taxon>environmental samples</taxon>
    </lineage>
</organism>
<protein>
    <submittedName>
        <fullName evidence="2">Uncharacterized protein</fullName>
    </submittedName>
</protein>
<evidence type="ECO:0000313" key="2">
    <source>
        <dbReference type="EMBL" id="CAA9271166.1"/>
    </source>
</evidence>
<feature type="region of interest" description="Disordered" evidence="1">
    <location>
        <begin position="1"/>
        <end position="481"/>
    </location>
</feature>
<feature type="compositionally biased region" description="Low complexity" evidence="1">
    <location>
        <begin position="114"/>
        <end position="127"/>
    </location>
</feature>
<feature type="non-terminal residue" evidence="2">
    <location>
        <position position="1"/>
    </location>
</feature>
<feature type="compositionally biased region" description="Low complexity" evidence="1">
    <location>
        <begin position="425"/>
        <end position="439"/>
    </location>
</feature>
<dbReference type="AlphaFoldDB" id="A0A6J4J8X0"/>
<feature type="compositionally biased region" description="Basic and acidic residues" evidence="1">
    <location>
        <begin position="128"/>
        <end position="153"/>
    </location>
</feature>
<evidence type="ECO:0000256" key="1">
    <source>
        <dbReference type="SAM" id="MobiDB-lite"/>
    </source>
</evidence>
<reference evidence="2" key="1">
    <citation type="submission" date="2020-02" db="EMBL/GenBank/DDBJ databases">
        <authorList>
            <person name="Meier V. D."/>
        </authorList>
    </citation>
    <scope>NUCLEOTIDE SEQUENCE</scope>
    <source>
        <strain evidence="2">AVDCRST_MAG41</strain>
    </source>
</reference>